<dbReference type="VEuPathDB" id="TriTrypDB:Lsey_0193_0060"/>
<organism evidence="2 3">
    <name type="scientific">Leptomonas seymouri</name>
    <dbReference type="NCBI Taxonomy" id="5684"/>
    <lineage>
        <taxon>Eukaryota</taxon>
        <taxon>Discoba</taxon>
        <taxon>Euglenozoa</taxon>
        <taxon>Kinetoplastea</taxon>
        <taxon>Metakinetoplastina</taxon>
        <taxon>Trypanosomatida</taxon>
        <taxon>Trypanosomatidae</taxon>
        <taxon>Leishmaniinae</taxon>
        <taxon>Leptomonas</taxon>
    </lineage>
</organism>
<name>A0A0N1I4K8_LEPSE</name>
<evidence type="ECO:0000313" key="3">
    <source>
        <dbReference type="Proteomes" id="UP000038009"/>
    </source>
</evidence>
<reference evidence="2 3" key="1">
    <citation type="journal article" date="2015" name="PLoS Pathog.">
        <title>Leptomonas seymouri: Adaptations to the Dixenous Life Cycle Analyzed by Genome Sequencing, Transcriptome Profiling and Co-infection with Leishmania donovani.</title>
        <authorList>
            <person name="Kraeva N."/>
            <person name="Butenko A."/>
            <person name="Hlavacova J."/>
            <person name="Kostygov A."/>
            <person name="Myskova J."/>
            <person name="Grybchuk D."/>
            <person name="Lestinova T."/>
            <person name="Votypka J."/>
            <person name="Volf P."/>
            <person name="Opperdoes F."/>
            <person name="Flegontov P."/>
            <person name="Lukes J."/>
            <person name="Yurchenko V."/>
        </authorList>
    </citation>
    <scope>NUCLEOTIDE SEQUENCE [LARGE SCALE GENOMIC DNA]</scope>
    <source>
        <strain evidence="2 3">ATCC 30220</strain>
    </source>
</reference>
<feature type="compositionally biased region" description="Acidic residues" evidence="1">
    <location>
        <begin position="1149"/>
        <end position="1158"/>
    </location>
</feature>
<feature type="region of interest" description="Disordered" evidence="1">
    <location>
        <begin position="852"/>
        <end position="872"/>
    </location>
</feature>
<dbReference type="AlphaFoldDB" id="A0A0N1I4K8"/>
<protein>
    <submittedName>
        <fullName evidence="2">Uncharacterized protein</fullName>
    </submittedName>
</protein>
<dbReference type="EMBL" id="LJSK01000193">
    <property type="protein sequence ID" value="KPI85343.1"/>
    <property type="molecule type" value="Genomic_DNA"/>
</dbReference>
<dbReference type="Proteomes" id="UP000038009">
    <property type="component" value="Unassembled WGS sequence"/>
</dbReference>
<proteinExistence type="predicted"/>
<evidence type="ECO:0000313" key="2">
    <source>
        <dbReference type="EMBL" id="KPI85343.1"/>
    </source>
</evidence>
<feature type="compositionally biased region" description="Low complexity" evidence="1">
    <location>
        <begin position="102"/>
        <end position="112"/>
    </location>
</feature>
<feature type="region of interest" description="Disordered" evidence="1">
    <location>
        <begin position="1145"/>
        <end position="1179"/>
    </location>
</feature>
<sequence>MLPSLRKRYTGATWRAASASPSCCTPQRTSSAASAWTLALTTTAAQLSSLSFPFAAVTAENAKQSDAWTHFAHASRQLRKAVRARSTPHTAKAPPPPEEAAKAGVAVASPSASNDLVPEEGEADDAVLEALAPSIVRRTSTAAASVALMRELGVMERAEYRAAAAITAPHPRDAIPHHRALPVPPDEWTPYLTRVCQTGIRAQVASCVIVKHLSSAFQAPAPRGGGTEAAPELPNTSAAAPTLQWSADLPPSVRLQLLSHELSRVERQRRFIGDGLRGEHLHFPLTEATGTAGASADARGAGATVKSRALLSKAWVRSALEARAIIRCCAAPWLLGDQNHHHTHSNGSGSTDISNSRTHPLRTPTATAALLTASERGVLVLCLRLAAQCHAEDIALELMEVFTRSVDAVVRRSSELSSLNRLREEELERAVEAFESWYEAEGADVYQAAMICVAQQRSHATPSSPPHGDLLMEARYGEGFARAYSFLVHWGTAIAHVSSRRDGDIAALQGSDGAPTARTSSPGSVWTTSLIQYPVITMRLLRPLAGCVDANAEHYHVVKQLYLRLLEETELAYSAEGGGAAVRQALAALLMALARVPLGAASKSTSLEDIYRRTLMRSPLEVVQHPSVVAGCLHACSAANMASRSVSLFNKLAEPSSRSLALQEESIGAVCLAQSNVSASSVLQRHFSFMQMRLPVTADVVHAGVASALRFIAGDGNTSTATTMTSAFAMLDLLTSDVAQNRVTRGTAAMNAERTFFFRVLLLIVGISEQPGGLHGGATPSLCTPAAAAVFQQWVDCVALFLEPSAAERGRGSCADGGVAKVAQSLSLATVELLQMLCLVLQRADRLAYSTSSGNEGRAAADTTAAASLSQEPLPQQSPLVKAVRRLLEAVPPPVEASAWSETLFSSFSRSLLAPATPELLTLPPAFQWRQLRERWPLAEQQRFMEAFAKLFAVTACGPQTNSSGSRAAVCMRYRDYMLLEDFYQNMRVAVEWGDEERVWGGHAASNAKEAPASLQGLIAAGLAGSTATARPLYVLSPLADIEWWLQYGAGVASAEPSQSVRTFSLPELLKIPVPPVVGCPDFPWAAVASRAAPQAETKPPTTVSLSIYSLKRWVDSVEDAVLRPSHSLFRQAVTAFMDRDALSAVPLQDEEGTDADDGGERAEEGKGGAAQVGAKRDGIEEMLVRGPTSLIYDTVQ</sequence>
<feature type="region of interest" description="Disordered" evidence="1">
    <location>
        <begin position="83"/>
        <end position="120"/>
    </location>
</feature>
<dbReference type="OrthoDB" id="265496at2759"/>
<evidence type="ECO:0000256" key="1">
    <source>
        <dbReference type="SAM" id="MobiDB-lite"/>
    </source>
</evidence>
<dbReference type="OMA" id="LAEVEWW"/>
<keyword evidence="3" id="KW-1185">Reference proteome</keyword>
<gene>
    <name evidence="2" type="ORF">ABL78_5598</name>
</gene>
<comment type="caution">
    <text evidence="2">The sequence shown here is derived from an EMBL/GenBank/DDBJ whole genome shotgun (WGS) entry which is preliminary data.</text>
</comment>
<accession>A0A0N1I4K8</accession>